<dbReference type="CDD" id="cd06267">
    <property type="entry name" value="PBP1_LacI_sugar_binding-like"/>
    <property type="match status" value="1"/>
</dbReference>
<keyword evidence="1" id="KW-0805">Transcription regulation</keyword>
<dbReference type="SMART" id="SM00267">
    <property type="entry name" value="GGDEF"/>
    <property type="match status" value="1"/>
</dbReference>
<accession>A0A3G9JAY1</accession>
<dbReference type="PROSITE" id="PS50887">
    <property type="entry name" value="GGDEF"/>
    <property type="match status" value="1"/>
</dbReference>
<dbReference type="PANTHER" id="PTHR30146">
    <property type="entry name" value="LACI-RELATED TRANSCRIPTIONAL REPRESSOR"/>
    <property type="match status" value="1"/>
</dbReference>
<dbReference type="Gene3D" id="3.40.50.2300">
    <property type="match status" value="2"/>
</dbReference>
<dbReference type="AlphaFoldDB" id="A0A3G9JAY1"/>
<dbReference type="InterPro" id="IPR029787">
    <property type="entry name" value="Nucleotide_cyclase"/>
</dbReference>
<gene>
    <name evidence="5" type="ORF">SG0102_24960</name>
</gene>
<feature type="domain" description="GGDEF" evidence="4">
    <location>
        <begin position="600"/>
        <end position="729"/>
    </location>
</feature>
<evidence type="ECO:0000256" key="1">
    <source>
        <dbReference type="ARBA" id="ARBA00023015"/>
    </source>
</evidence>
<dbReference type="InterPro" id="IPR046335">
    <property type="entry name" value="LacI/GalR-like_sensor"/>
</dbReference>
<reference evidence="5 6" key="1">
    <citation type="submission" date="2018-11" db="EMBL/GenBank/DDBJ databases">
        <title>Novel Erysipelotrichaceae bacterium isolated from small intestine of a swine.</title>
        <authorList>
            <person name="Kim J.S."/>
            <person name="Choe H."/>
            <person name="Lee Y.R."/>
            <person name="Kim K.M."/>
            <person name="Park D.S."/>
        </authorList>
    </citation>
    <scope>NUCLEOTIDE SEQUENCE [LARGE SCALE GENOMIC DNA]</scope>
    <source>
        <strain evidence="5 6">SG0102</strain>
    </source>
</reference>
<dbReference type="SUPFAM" id="SSF55073">
    <property type="entry name" value="Nucleotide cyclase"/>
    <property type="match status" value="1"/>
</dbReference>
<evidence type="ECO:0000256" key="3">
    <source>
        <dbReference type="ARBA" id="ARBA00023163"/>
    </source>
</evidence>
<keyword evidence="3" id="KW-0804">Transcription</keyword>
<organism evidence="5 6">
    <name type="scientific">Intestinibaculum porci</name>
    <dbReference type="NCBI Taxonomy" id="2487118"/>
    <lineage>
        <taxon>Bacteria</taxon>
        <taxon>Bacillati</taxon>
        <taxon>Bacillota</taxon>
        <taxon>Erysipelotrichia</taxon>
        <taxon>Erysipelotrichales</taxon>
        <taxon>Erysipelotrichaceae</taxon>
        <taxon>Intestinibaculum</taxon>
    </lineage>
</organism>
<dbReference type="SUPFAM" id="SSF53822">
    <property type="entry name" value="Periplasmic binding protein-like I"/>
    <property type="match status" value="1"/>
</dbReference>
<dbReference type="InterPro" id="IPR028082">
    <property type="entry name" value="Peripla_BP_I"/>
</dbReference>
<keyword evidence="6" id="KW-1185">Reference proteome</keyword>
<dbReference type="Pfam" id="PF13377">
    <property type="entry name" value="Peripla_BP_3"/>
    <property type="match status" value="1"/>
</dbReference>
<dbReference type="GO" id="GO:0000976">
    <property type="term" value="F:transcription cis-regulatory region binding"/>
    <property type="evidence" value="ECO:0007669"/>
    <property type="project" value="TreeGrafter"/>
</dbReference>
<evidence type="ECO:0000256" key="2">
    <source>
        <dbReference type="ARBA" id="ARBA00023125"/>
    </source>
</evidence>
<dbReference type="InParanoid" id="A0A3G9JAY1"/>
<evidence type="ECO:0000313" key="6">
    <source>
        <dbReference type="Proteomes" id="UP000268059"/>
    </source>
</evidence>
<evidence type="ECO:0000313" key="5">
    <source>
        <dbReference type="EMBL" id="BBH27562.1"/>
    </source>
</evidence>
<dbReference type="NCBIfam" id="TIGR00254">
    <property type="entry name" value="GGDEF"/>
    <property type="match status" value="1"/>
</dbReference>
<dbReference type="Gene3D" id="3.30.70.270">
    <property type="match status" value="1"/>
</dbReference>
<evidence type="ECO:0000259" key="4">
    <source>
        <dbReference type="PROSITE" id="PS50887"/>
    </source>
</evidence>
<dbReference type="Pfam" id="PF00990">
    <property type="entry name" value="GGDEF"/>
    <property type="match status" value="1"/>
</dbReference>
<dbReference type="OrthoDB" id="56125at2"/>
<dbReference type="InterPro" id="IPR043128">
    <property type="entry name" value="Rev_trsase/Diguanyl_cyclase"/>
</dbReference>
<dbReference type="KEGG" id="ebm:SG0102_24960"/>
<dbReference type="GO" id="GO:0003700">
    <property type="term" value="F:DNA-binding transcription factor activity"/>
    <property type="evidence" value="ECO:0007669"/>
    <property type="project" value="TreeGrafter"/>
</dbReference>
<name>A0A3G9JAY1_9FIRM</name>
<protein>
    <recommendedName>
        <fullName evidence="4">GGDEF domain-containing protein</fullName>
    </recommendedName>
</protein>
<dbReference type="CDD" id="cd01949">
    <property type="entry name" value="GGDEF"/>
    <property type="match status" value="1"/>
</dbReference>
<dbReference type="EMBL" id="AP019309">
    <property type="protein sequence ID" value="BBH27562.1"/>
    <property type="molecule type" value="Genomic_DNA"/>
</dbReference>
<dbReference type="PANTHER" id="PTHR30146:SF109">
    <property type="entry name" value="HTH-TYPE TRANSCRIPTIONAL REGULATOR GALS"/>
    <property type="match status" value="1"/>
</dbReference>
<dbReference type="Proteomes" id="UP000268059">
    <property type="component" value="Chromosome"/>
</dbReference>
<sequence>MKRYNIAMFNDSFRFDYNLEMVRGAAIAIKECGHHLIHVPMMAPTDDVDQVNAYFRRMTDFLVDMNADGFILPVGTLRSGRLVEGAAVDYMLEHIDHSKILCIEDHIAGIRSIAKDNCTGMRELMIHLLDHHHFRHVGLVEGPANSVGSQERQYVCVEELAKRHLSYVMTRGNFRGNNRQIIREFLDENPHLDVLVCFSDQIAINAYEVAKERGLRIGKDIAISGFDDIPSAALMDPSLTTVSIEPYEFGYAAGKEMVNLLDGKPQQITTFSSHFVHRMSCGEKEMPESEEFDQLLQRDVFPHQEITDCIYRSCTSGYHQELYQAINHLVSISEHIATAHAQRNGEDLIRKILQYEEQDYFNLSKFYETLMHYYQVLQKSDRYYKTSNEIVKYQQVFAKYFYRRHTEQIKKSAQKQTDIYQIILKASAFEKNPDAAYYEMFKSIDQLGYKFAGIYIFDKGADISQRAEEDLYFKAELLDGRIQVHPQRLREPGFILSEFGQNHPHTYTVAGLMADRSLLGFLVLEASHYDLQNVFFMSLELGLAIKYLKMFKVQNELLETLANRNVSLHFQAAYDELTGLLNRRGLQEKSTELFNIYQGMHVYIYSIDLDRLKYINDNYGHAEGDFAIKKIAEALHHSFRQTDLIGRIGGDEFLVVAIKPHSDEDYVIKRINLYLEDFNRLGEKAYPIRVSIGYSEFDVTKHMDMALYLKEADERLYEVKKLKKVSRID</sequence>
<keyword evidence="2" id="KW-0238">DNA-binding</keyword>
<dbReference type="RefSeq" id="WP_125120276.1">
    <property type="nucleotide sequence ID" value="NZ_AP019309.1"/>
</dbReference>
<dbReference type="InterPro" id="IPR000160">
    <property type="entry name" value="GGDEF_dom"/>
</dbReference>
<proteinExistence type="predicted"/>